<sequence length="626" mass="68604">MERGLSGRLGRDLVSMADAMAHRGPDGFGYAAIEGRNIRPFAAADLPPKTRVGLAHRRLSIIDLSSAAAQPMIDEEARRAITYNGEIYNHAELRKLRLGGRQWISAGDTEVLFRAFAAEGVAALANCVGMFAFAYVDLDRNVLTLIRDPFGIKPLYYFAEHDRFAFASEIRPLTALLERPLAADAAVVHRFLRYAVTDADERTFFRAIKQVPPGGGLEVSLDDPARIRQFIWWTPVSKSRANRRSRSGAAEELRALFVESVKLHLRADTPVATTLSGGIDSSAIVAVARAALGQDGTIHSFTYRAGDDPLDEGRYAKVAAAAAHVVAHDVHGAPDALAAELDALILTQAEPFTTTSVYAQALVFRSVAEQGFKVAVDGQGSDEIFAGYHAFAAARLAANLREGRLIGAGRSLMSSSSGRVRLLGSAAERLLPEAARQMLRGALGYSSFPSWLDAAWFADASLDKAHPSYGVSLKDELFNATWRASLPMLLRYADRNAMAVSVENRVPFLTPELVRFAFSLPDEFLIDGDGVTKSLLRDSLRGLVPDVLLDRRDKIGFQTPESRWIKTSELLRVKLRSFFSGNMPPFLSPSFPQYAIDVIDGHRSYDPAVWRVANLIRWAELNDVAF</sequence>
<evidence type="ECO:0000313" key="11">
    <source>
        <dbReference type="Proteomes" id="UP000001095"/>
    </source>
</evidence>
<evidence type="ECO:0000259" key="9">
    <source>
        <dbReference type="PROSITE" id="PS51278"/>
    </source>
</evidence>
<dbReference type="CDD" id="cd00712">
    <property type="entry name" value="AsnB"/>
    <property type="match status" value="1"/>
</dbReference>
<proteinExistence type="inferred from homology"/>
<feature type="binding site" evidence="8">
    <location>
        <position position="108"/>
    </location>
    <ligand>
        <name>L-glutamine</name>
        <dbReference type="ChEBI" id="CHEBI:58359"/>
    </ligand>
</feature>
<keyword evidence="6" id="KW-0315">Glutamine amidotransferase</keyword>
<comment type="catalytic activity">
    <reaction evidence="7">
        <text>L-aspartate + L-glutamine + ATP + H2O = L-asparagine + L-glutamate + AMP + diphosphate + H(+)</text>
        <dbReference type="Rhea" id="RHEA:12228"/>
        <dbReference type="ChEBI" id="CHEBI:15377"/>
        <dbReference type="ChEBI" id="CHEBI:15378"/>
        <dbReference type="ChEBI" id="CHEBI:29985"/>
        <dbReference type="ChEBI" id="CHEBI:29991"/>
        <dbReference type="ChEBI" id="CHEBI:30616"/>
        <dbReference type="ChEBI" id="CHEBI:33019"/>
        <dbReference type="ChEBI" id="CHEBI:58048"/>
        <dbReference type="ChEBI" id="CHEBI:58359"/>
        <dbReference type="ChEBI" id="CHEBI:456215"/>
        <dbReference type="EC" id="6.3.5.4"/>
    </reaction>
</comment>
<dbReference type="HOGENOM" id="CLU_014658_3_3_5"/>
<dbReference type="GO" id="GO:0005829">
    <property type="term" value="C:cytosol"/>
    <property type="evidence" value="ECO:0007669"/>
    <property type="project" value="TreeGrafter"/>
</dbReference>
<dbReference type="InterPro" id="IPR014729">
    <property type="entry name" value="Rossmann-like_a/b/a_fold"/>
</dbReference>
<accession>K8PB86</accession>
<dbReference type="Gene3D" id="3.40.50.620">
    <property type="entry name" value="HUPs"/>
    <property type="match status" value="1"/>
</dbReference>
<dbReference type="InterPro" id="IPR001962">
    <property type="entry name" value="Asn_synthase"/>
</dbReference>
<dbReference type="OrthoDB" id="9763290at2"/>
<dbReference type="InterPro" id="IPR029055">
    <property type="entry name" value="Ntn_hydrolases_N"/>
</dbReference>
<dbReference type="Pfam" id="PF00733">
    <property type="entry name" value="Asn_synthase"/>
    <property type="match status" value="1"/>
</dbReference>
<dbReference type="EC" id="6.3.5.4" evidence="3"/>
<gene>
    <name evidence="10" type="ORF">HMPREF9696_01830</name>
</gene>
<dbReference type="Gene3D" id="3.60.20.10">
    <property type="entry name" value="Glutamine Phosphoribosylpyrophosphate, subunit 1, domain 1"/>
    <property type="match status" value="1"/>
</dbReference>
<dbReference type="PATRIC" id="fig|883079.3.peg.1857"/>
<dbReference type="InterPro" id="IPR006426">
    <property type="entry name" value="Asn_synth_AEB"/>
</dbReference>
<feature type="domain" description="Glutamine amidotransferase type-2" evidence="9">
    <location>
        <begin position="1"/>
        <end position="222"/>
    </location>
</feature>
<dbReference type="PANTHER" id="PTHR43284">
    <property type="entry name" value="ASPARAGINE SYNTHETASE (GLUTAMINE-HYDROLYZING)"/>
    <property type="match status" value="1"/>
</dbReference>
<evidence type="ECO:0000256" key="8">
    <source>
        <dbReference type="PIRSR" id="PIRSR001589-2"/>
    </source>
</evidence>
<reference evidence="10 11" key="1">
    <citation type="submission" date="2012-04" db="EMBL/GenBank/DDBJ databases">
        <title>The Genome Sequence of Afipia clevelandensis ATCC 49720.</title>
        <authorList>
            <consortium name="The Broad Institute Genome Sequencing Platform"/>
            <person name="Earl A."/>
            <person name="Ward D."/>
            <person name="Feldgarden M."/>
            <person name="Gevers D."/>
            <person name="Huys G."/>
            <person name="Walker B."/>
            <person name="Young S.K."/>
            <person name="Zeng Q."/>
            <person name="Gargeya S."/>
            <person name="Fitzgerald M."/>
            <person name="Haas B."/>
            <person name="Abouelleil A."/>
            <person name="Alvarado L."/>
            <person name="Arachchi H.M."/>
            <person name="Berlin A."/>
            <person name="Chapman S.B."/>
            <person name="Goldberg J."/>
            <person name="Griggs A."/>
            <person name="Gujja S."/>
            <person name="Hansen M."/>
            <person name="Howarth C."/>
            <person name="Imamovic A."/>
            <person name="Larimer J."/>
            <person name="McCowen C."/>
            <person name="Montmayeur A."/>
            <person name="Murphy C."/>
            <person name="Neiman D."/>
            <person name="Pearson M."/>
            <person name="Priest M."/>
            <person name="Roberts A."/>
            <person name="Saif S."/>
            <person name="Shea T."/>
            <person name="Sisk P."/>
            <person name="Sykes S."/>
            <person name="Wortman J."/>
            <person name="Nusbaum C."/>
            <person name="Birren B."/>
        </authorList>
    </citation>
    <scope>NUCLEOTIDE SEQUENCE [LARGE SCALE GENOMIC DNA]</scope>
    <source>
        <strain evidence="10 11">ATCC 49720</strain>
    </source>
</reference>
<dbReference type="InterPro" id="IPR033738">
    <property type="entry name" value="AsnB_N"/>
</dbReference>
<dbReference type="PANTHER" id="PTHR43284:SF1">
    <property type="entry name" value="ASPARAGINE SYNTHETASE"/>
    <property type="match status" value="1"/>
</dbReference>
<dbReference type="InterPro" id="IPR017932">
    <property type="entry name" value="GATase_2_dom"/>
</dbReference>
<protein>
    <recommendedName>
        <fullName evidence="3">asparagine synthase (glutamine-hydrolyzing)</fullName>
        <ecNumber evidence="3">6.3.5.4</ecNumber>
    </recommendedName>
</protein>
<dbReference type="PROSITE" id="PS51278">
    <property type="entry name" value="GATASE_TYPE_2"/>
    <property type="match status" value="1"/>
</dbReference>
<comment type="caution">
    <text evidence="10">The sequence shown here is derived from an EMBL/GenBank/DDBJ whole genome shotgun (WGS) entry which is preliminary data.</text>
</comment>
<dbReference type="InterPro" id="IPR051786">
    <property type="entry name" value="ASN_synthetase/amidase"/>
</dbReference>
<keyword evidence="4 8" id="KW-0547">Nucleotide-binding</keyword>
<evidence type="ECO:0000256" key="7">
    <source>
        <dbReference type="ARBA" id="ARBA00048741"/>
    </source>
</evidence>
<dbReference type="GO" id="GO:0005524">
    <property type="term" value="F:ATP binding"/>
    <property type="evidence" value="ECO:0007669"/>
    <property type="project" value="UniProtKB-KW"/>
</dbReference>
<evidence type="ECO:0000256" key="2">
    <source>
        <dbReference type="ARBA" id="ARBA00005752"/>
    </source>
</evidence>
<dbReference type="CDD" id="cd01991">
    <property type="entry name" value="Asn_synthase_B_C"/>
    <property type="match status" value="1"/>
</dbReference>
<keyword evidence="11" id="KW-1185">Reference proteome</keyword>
<comment type="similarity">
    <text evidence="2">Belongs to the asparagine synthetase family.</text>
</comment>
<dbReference type="NCBIfam" id="TIGR01536">
    <property type="entry name" value="asn_synth_AEB"/>
    <property type="match status" value="1"/>
</dbReference>
<dbReference type="EMBL" id="AGWY01000008">
    <property type="protein sequence ID" value="EKS35618.1"/>
    <property type="molecule type" value="Genomic_DNA"/>
</dbReference>
<evidence type="ECO:0000256" key="4">
    <source>
        <dbReference type="ARBA" id="ARBA00022741"/>
    </source>
</evidence>
<dbReference type="SUPFAM" id="SSF52402">
    <property type="entry name" value="Adenine nucleotide alpha hydrolases-like"/>
    <property type="match status" value="1"/>
</dbReference>
<dbReference type="Pfam" id="PF13537">
    <property type="entry name" value="GATase_7"/>
    <property type="match status" value="1"/>
</dbReference>
<evidence type="ECO:0000256" key="1">
    <source>
        <dbReference type="ARBA" id="ARBA00005187"/>
    </source>
</evidence>
<evidence type="ECO:0000256" key="5">
    <source>
        <dbReference type="ARBA" id="ARBA00022840"/>
    </source>
</evidence>
<name>K8PB86_9BRAD</name>
<dbReference type="SUPFAM" id="SSF56235">
    <property type="entry name" value="N-terminal nucleophile aminohydrolases (Ntn hydrolases)"/>
    <property type="match status" value="1"/>
</dbReference>
<dbReference type="AlphaFoldDB" id="K8PB86"/>
<dbReference type="GO" id="GO:0006529">
    <property type="term" value="P:asparagine biosynthetic process"/>
    <property type="evidence" value="ECO:0007669"/>
    <property type="project" value="InterPro"/>
</dbReference>
<evidence type="ECO:0000256" key="6">
    <source>
        <dbReference type="ARBA" id="ARBA00022962"/>
    </source>
</evidence>
<keyword evidence="5 8" id="KW-0067">ATP-binding</keyword>
<dbReference type="PIRSF" id="PIRSF001589">
    <property type="entry name" value="Asn_synthetase_glu-h"/>
    <property type="match status" value="1"/>
</dbReference>
<comment type="pathway">
    <text evidence="1">Amino-acid biosynthesis; L-asparagine biosynthesis; L-asparagine from L-aspartate (L-Gln route): step 1/1.</text>
</comment>
<organism evidence="10 11">
    <name type="scientific">Afipia clevelandensis ATCC 49720</name>
    <dbReference type="NCBI Taxonomy" id="883079"/>
    <lineage>
        <taxon>Bacteria</taxon>
        <taxon>Pseudomonadati</taxon>
        <taxon>Pseudomonadota</taxon>
        <taxon>Alphaproteobacteria</taxon>
        <taxon>Hyphomicrobiales</taxon>
        <taxon>Nitrobacteraceae</taxon>
        <taxon>Afipia</taxon>
    </lineage>
</organism>
<dbReference type="Proteomes" id="UP000001095">
    <property type="component" value="Unassembled WGS sequence"/>
</dbReference>
<dbReference type="GO" id="GO:0004066">
    <property type="term" value="F:asparagine synthase (glutamine-hydrolyzing) activity"/>
    <property type="evidence" value="ECO:0007669"/>
    <property type="project" value="UniProtKB-EC"/>
</dbReference>
<evidence type="ECO:0000313" key="10">
    <source>
        <dbReference type="EMBL" id="EKS35618.1"/>
    </source>
</evidence>
<evidence type="ECO:0000256" key="3">
    <source>
        <dbReference type="ARBA" id="ARBA00012737"/>
    </source>
</evidence>